<proteinExistence type="predicted"/>
<dbReference type="AlphaFoldDB" id="A0A0G0UEJ8"/>
<comment type="caution">
    <text evidence="1">The sequence shown here is derived from an EMBL/GenBank/DDBJ whole genome shotgun (WGS) entry which is preliminary data.</text>
</comment>
<name>A0A0G0UEJ8_9BACT</name>
<organism evidence="1 2">
    <name type="scientific">Candidatus Woesebacteria bacterium GW2011_GWB1_41_10</name>
    <dbReference type="NCBI Taxonomy" id="1618577"/>
    <lineage>
        <taxon>Bacteria</taxon>
        <taxon>Candidatus Woeseibacteriota</taxon>
    </lineage>
</organism>
<dbReference type="EMBL" id="LCAE01000033">
    <property type="protein sequence ID" value="KKR85816.1"/>
    <property type="molecule type" value="Genomic_DNA"/>
</dbReference>
<evidence type="ECO:0000313" key="2">
    <source>
        <dbReference type="Proteomes" id="UP000033858"/>
    </source>
</evidence>
<gene>
    <name evidence="1" type="ORF">UU32_C0033G0002</name>
</gene>
<accession>A0A0G0UEJ8</accession>
<dbReference type="Proteomes" id="UP000033858">
    <property type="component" value="Unassembled WGS sequence"/>
</dbReference>
<reference evidence="1 2" key="1">
    <citation type="journal article" date="2015" name="Nature">
        <title>rRNA introns, odd ribosomes, and small enigmatic genomes across a large radiation of phyla.</title>
        <authorList>
            <person name="Brown C.T."/>
            <person name="Hug L.A."/>
            <person name="Thomas B.C."/>
            <person name="Sharon I."/>
            <person name="Castelle C.J."/>
            <person name="Singh A."/>
            <person name="Wilkins M.J."/>
            <person name="Williams K.H."/>
            <person name="Banfield J.F."/>
        </authorList>
    </citation>
    <scope>NUCLEOTIDE SEQUENCE [LARGE SCALE GENOMIC DNA]</scope>
</reference>
<sequence>MALKEAEIIEVTAGVGSKVDHNIPGPCQPLCSPTACVPGLLPLPCHPSCFPVLIPPTPPKPN</sequence>
<evidence type="ECO:0000313" key="1">
    <source>
        <dbReference type="EMBL" id="KKR85816.1"/>
    </source>
</evidence>
<protein>
    <submittedName>
        <fullName evidence="1">Uncharacterized protein</fullName>
    </submittedName>
</protein>